<reference evidence="2 3" key="1">
    <citation type="submission" date="2016-10" db="EMBL/GenBank/DDBJ databases">
        <authorList>
            <person name="de Groot N.N."/>
        </authorList>
    </citation>
    <scope>NUCLEOTIDE SEQUENCE [LARGE SCALE GENOMIC DNA]</scope>
    <source>
        <strain evidence="2 3">DSM 44215</strain>
    </source>
</reference>
<dbReference type="OrthoDB" id="9146291at2"/>
<accession>A0A1H2LTN1</accession>
<organism evidence="2 3">
    <name type="scientific">Gordonia westfalica</name>
    <dbReference type="NCBI Taxonomy" id="158898"/>
    <lineage>
        <taxon>Bacteria</taxon>
        <taxon>Bacillati</taxon>
        <taxon>Actinomycetota</taxon>
        <taxon>Actinomycetes</taxon>
        <taxon>Mycobacteriales</taxon>
        <taxon>Gordoniaceae</taxon>
        <taxon>Gordonia</taxon>
    </lineage>
</organism>
<keyword evidence="1" id="KW-0732">Signal</keyword>
<proteinExistence type="predicted"/>
<evidence type="ECO:0000313" key="2">
    <source>
        <dbReference type="EMBL" id="SDU83666.1"/>
    </source>
</evidence>
<gene>
    <name evidence="2" type="ORF">SAMN04488548_136769</name>
</gene>
<protein>
    <submittedName>
        <fullName evidence="2">Uncharacterized protein</fullName>
    </submittedName>
</protein>
<evidence type="ECO:0000256" key="1">
    <source>
        <dbReference type="SAM" id="SignalP"/>
    </source>
</evidence>
<feature type="chain" id="PRO_5010364020" evidence="1">
    <location>
        <begin position="35"/>
        <end position="422"/>
    </location>
</feature>
<dbReference type="AlphaFoldDB" id="A0A1H2LTN1"/>
<sequence>MFAQVKRRLGAIVGVVVGTLCAMVAGVAPAPASAAPQGYAPGPGCAWQLMSNSTDLNVAFPDANATYWVLPYALGPGDSIRLSGTFPAARYFSLNTYGTDLDTVDTLRDNQIRPDAGSVNPFAAPVALPPASKRTWHATVVPGAADRSRNEIRGLPAGGQAVPVGFLIVRIYVPDDPNSPNGGVTLPNVTFSIAGRSVPVAPCAQPFDPRDYNGPIAQALTKVFDDAIGNAAAASLPGNAREATFVNPASTSGLFPNGDNKYIGSLLTYQPGRVAVIRGKAPTFPDTRAGQSPATPGEQLRYWSMCQNDKVTPYPVVACAADHTTRVDADGYYTYVVAAPSDLTPSQVAGSDLTVIPWGSTSVQKVVFLRNMLPSEQFYPDSVQASQANKSDPASSMGPYYPRATYCAAETLRASGWQACYR</sequence>
<dbReference type="EMBL" id="FNLM01000036">
    <property type="protein sequence ID" value="SDU83666.1"/>
    <property type="molecule type" value="Genomic_DNA"/>
</dbReference>
<dbReference type="STRING" id="158898.SAMN04488548_136769"/>
<feature type="signal peptide" evidence="1">
    <location>
        <begin position="1"/>
        <end position="34"/>
    </location>
</feature>
<name>A0A1H2LTN1_9ACTN</name>
<dbReference type="Proteomes" id="UP000183180">
    <property type="component" value="Unassembled WGS sequence"/>
</dbReference>
<evidence type="ECO:0000313" key="3">
    <source>
        <dbReference type="Proteomes" id="UP000183180"/>
    </source>
</evidence>